<evidence type="ECO:0000256" key="19">
    <source>
        <dbReference type="RuleBase" id="RU004335"/>
    </source>
</evidence>
<evidence type="ECO:0000256" key="7">
    <source>
        <dbReference type="ARBA" id="ARBA00022512"/>
    </source>
</evidence>
<evidence type="ECO:0000256" key="12">
    <source>
        <dbReference type="ARBA" id="ARBA00023180"/>
    </source>
</evidence>
<evidence type="ECO:0000256" key="10">
    <source>
        <dbReference type="ARBA" id="ARBA00022801"/>
    </source>
</evidence>
<evidence type="ECO:0000256" key="17">
    <source>
        <dbReference type="ARBA" id="ARBA00042373"/>
    </source>
</evidence>
<evidence type="ECO:0000256" key="20">
    <source>
        <dbReference type="SAM" id="MobiDB-lite"/>
    </source>
</evidence>
<keyword evidence="6" id="KW-1003">Cell membrane</keyword>
<dbReference type="GO" id="GO:0005576">
    <property type="term" value="C:extracellular region"/>
    <property type="evidence" value="ECO:0007669"/>
    <property type="project" value="TreeGrafter"/>
</dbReference>
<dbReference type="GO" id="GO:0071555">
    <property type="term" value="P:cell wall organization"/>
    <property type="evidence" value="ECO:0007669"/>
    <property type="project" value="UniProtKB-KW"/>
</dbReference>
<keyword evidence="12" id="KW-0325">Glycoprotein</keyword>
<evidence type="ECO:0000256" key="11">
    <source>
        <dbReference type="ARBA" id="ARBA00023136"/>
    </source>
</evidence>
<evidence type="ECO:0000256" key="5">
    <source>
        <dbReference type="ARBA" id="ARBA00012780"/>
    </source>
</evidence>
<evidence type="ECO:0000313" key="23">
    <source>
        <dbReference type="Proteomes" id="UP000076532"/>
    </source>
</evidence>
<dbReference type="Gene3D" id="3.20.20.80">
    <property type="entry name" value="Glycosidases"/>
    <property type="match status" value="2"/>
</dbReference>
<keyword evidence="9" id="KW-0732">Signal</keyword>
<dbReference type="STRING" id="436010.A0A166UKX1"/>
<dbReference type="EC" id="3.2.1.39" evidence="5"/>
<dbReference type="GO" id="GO:0042973">
    <property type="term" value="F:glucan endo-1,3-beta-D-glucosidase activity"/>
    <property type="evidence" value="ECO:0007669"/>
    <property type="project" value="UniProtKB-EC"/>
</dbReference>
<dbReference type="SUPFAM" id="SSF51445">
    <property type="entry name" value="(Trans)glycosidases"/>
    <property type="match status" value="1"/>
</dbReference>
<dbReference type="InterPro" id="IPR000490">
    <property type="entry name" value="Glyco_hydro_17"/>
</dbReference>
<comment type="catalytic activity">
    <reaction evidence="1">
        <text>Hydrolysis of (1-&gt;3)-beta-D-glucosidic linkages in (1-&gt;3)-beta-D-glucans.</text>
        <dbReference type="EC" id="3.2.1.39"/>
    </reaction>
</comment>
<dbReference type="EMBL" id="KV417488">
    <property type="protein sequence ID" value="KZP31793.1"/>
    <property type="molecule type" value="Genomic_DNA"/>
</dbReference>
<dbReference type="GO" id="GO:0009986">
    <property type="term" value="C:cell surface"/>
    <property type="evidence" value="ECO:0007669"/>
    <property type="project" value="TreeGrafter"/>
</dbReference>
<evidence type="ECO:0000313" key="22">
    <source>
        <dbReference type="EMBL" id="KZP31793.1"/>
    </source>
</evidence>
<dbReference type="AlphaFoldDB" id="A0A166UKX1"/>
<dbReference type="Pfam" id="PF00332">
    <property type="entry name" value="Glyco_hydro_17"/>
    <property type="match status" value="1"/>
</dbReference>
<evidence type="ECO:0000256" key="16">
    <source>
        <dbReference type="ARBA" id="ARBA00037649"/>
    </source>
</evidence>
<reference evidence="22 23" key="1">
    <citation type="journal article" date="2016" name="Mol. Biol. Evol.">
        <title>Comparative Genomics of Early-Diverging Mushroom-Forming Fungi Provides Insights into the Origins of Lignocellulose Decay Capabilities.</title>
        <authorList>
            <person name="Nagy L.G."/>
            <person name="Riley R."/>
            <person name="Tritt A."/>
            <person name="Adam C."/>
            <person name="Daum C."/>
            <person name="Floudas D."/>
            <person name="Sun H."/>
            <person name="Yadav J.S."/>
            <person name="Pangilinan J."/>
            <person name="Larsson K.H."/>
            <person name="Matsuura K."/>
            <person name="Barry K."/>
            <person name="Labutti K."/>
            <person name="Kuo R."/>
            <person name="Ohm R.A."/>
            <person name="Bhattacharya S.S."/>
            <person name="Shirouzu T."/>
            <person name="Yoshinaga Y."/>
            <person name="Martin F.M."/>
            <person name="Grigoriev I.V."/>
            <person name="Hibbett D.S."/>
        </authorList>
    </citation>
    <scope>NUCLEOTIDE SEQUENCE [LARGE SCALE GENOMIC DNA]</scope>
    <source>
        <strain evidence="22 23">CBS 109695</strain>
    </source>
</reference>
<keyword evidence="10 22" id="KW-0378">Hydrolase</keyword>
<gene>
    <name evidence="22" type="ORF">FIBSPDRAFT_907583</name>
</gene>
<dbReference type="GO" id="GO:0000272">
    <property type="term" value="P:polysaccharide catabolic process"/>
    <property type="evidence" value="ECO:0007669"/>
    <property type="project" value="UniProtKB-KW"/>
</dbReference>
<keyword evidence="15" id="KW-0624">Polysaccharide degradation</keyword>
<sequence>MPPNQDQGFQELGGQDNRWLEKQQASNKKSKWMAIGGIVALVGLITVGIVVGVTLSKHSSSALADSNSTSTVTQTNPNDPSTFKPDSRLIKSFYGLAYTPEGSQLPNCGNKIEDVITDIQRIRLYGADCNQSALVLDAIQQTKVNMTIYLGNYVVANDNGAAYTRQRDEIQSVIQTFGPDHITGITVGNEFMLNYLTANGATDPNSAIGNQGAALLKANIDDTRTMITNMNLNKHLTIGTADAGAFFNTLVLQDVEFGMSNVHPWFANVSIANAADWTANFFKTFNSEPAAALSNTPEMFIAETGWPTKSSDVSNETNGPSNASDANLQVFLDTFVCQANTNGTGYFFFEYFDEPWKDVQFGGVEGYWGLFNSDRTLKDVKIPNCPVA</sequence>
<protein>
    <recommendedName>
        <fullName evidence="5">glucan endo-1,3-beta-D-glucosidase</fullName>
        <ecNumber evidence="5">3.2.1.39</ecNumber>
    </recommendedName>
    <alternativeName>
        <fullName evidence="18">Endo-1,3-beta-glucanase btgC</fullName>
    </alternativeName>
    <alternativeName>
        <fullName evidence="17">Laminarinase btgC</fullName>
    </alternativeName>
</protein>
<dbReference type="InterPro" id="IPR050732">
    <property type="entry name" value="Beta-glucan_modifiers"/>
</dbReference>
<name>A0A166UKX1_9AGAM</name>
<keyword evidence="21" id="KW-0812">Transmembrane</keyword>
<evidence type="ECO:0000256" key="6">
    <source>
        <dbReference type="ARBA" id="ARBA00022475"/>
    </source>
</evidence>
<keyword evidence="7" id="KW-0134">Cell wall</keyword>
<comment type="function">
    <text evidence="16">Glucanases play a role in cell expansion during growth, in cell-cell fusion during mating, and in spore release during sporulation. This enzyme may be involved in beta-glucan degradation. Active on laminarin and lichenan.</text>
</comment>
<comment type="subcellular location">
    <subcellularLocation>
        <location evidence="3">Cell membrane</location>
        <topology evidence="3">Single-pass type II membrane protein</topology>
    </subcellularLocation>
    <subcellularLocation>
        <location evidence="2">Secreted</location>
        <location evidence="2">Cell wall</location>
    </subcellularLocation>
</comment>
<dbReference type="GO" id="GO:0009277">
    <property type="term" value="C:fungal-type cell wall"/>
    <property type="evidence" value="ECO:0007669"/>
    <property type="project" value="TreeGrafter"/>
</dbReference>
<dbReference type="GO" id="GO:0005886">
    <property type="term" value="C:plasma membrane"/>
    <property type="evidence" value="ECO:0007669"/>
    <property type="project" value="UniProtKB-SubCell"/>
</dbReference>
<accession>A0A166UKX1</accession>
<keyword evidence="11 21" id="KW-0472">Membrane</keyword>
<keyword evidence="8" id="KW-0964">Secreted</keyword>
<evidence type="ECO:0000256" key="8">
    <source>
        <dbReference type="ARBA" id="ARBA00022525"/>
    </source>
</evidence>
<organism evidence="22 23">
    <name type="scientific">Athelia psychrophila</name>
    <dbReference type="NCBI Taxonomy" id="1759441"/>
    <lineage>
        <taxon>Eukaryota</taxon>
        <taxon>Fungi</taxon>
        <taxon>Dikarya</taxon>
        <taxon>Basidiomycota</taxon>
        <taxon>Agaricomycotina</taxon>
        <taxon>Agaricomycetes</taxon>
        <taxon>Agaricomycetidae</taxon>
        <taxon>Atheliales</taxon>
        <taxon>Atheliaceae</taxon>
        <taxon>Athelia</taxon>
    </lineage>
</organism>
<dbReference type="PANTHER" id="PTHR16631">
    <property type="entry name" value="GLUCAN 1,3-BETA-GLUCOSIDASE"/>
    <property type="match status" value="1"/>
</dbReference>
<keyword evidence="21" id="KW-1133">Transmembrane helix</keyword>
<evidence type="ECO:0000256" key="13">
    <source>
        <dbReference type="ARBA" id="ARBA00023277"/>
    </source>
</evidence>
<evidence type="ECO:0000256" key="15">
    <source>
        <dbReference type="ARBA" id="ARBA00023326"/>
    </source>
</evidence>
<dbReference type="Proteomes" id="UP000076532">
    <property type="component" value="Unassembled WGS sequence"/>
</dbReference>
<keyword evidence="14" id="KW-0961">Cell wall biogenesis/degradation</keyword>
<dbReference type="OrthoDB" id="68336at2759"/>
<evidence type="ECO:0000256" key="3">
    <source>
        <dbReference type="ARBA" id="ARBA00004401"/>
    </source>
</evidence>
<evidence type="ECO:0000256" key="18">
    <source>
        <dbReference type="ARBA" id="ARBA00043078"/>
    </source>
</evidence>
<feature type="compositionally biased region" description="Polar residues" evidence="20">
    <location>
        <begin position="72"/>
        <end position="81"/>
    </location>
</feature>
<evidence type="ECO:0000256" key="9">
    <source>
        <dbReference type="ARBA" id="ARBA00022729"/>
    </source>
</evidence>
<feature type="transmembrane region" description="Helical" evidence="21">
    <location>
        <begin position="32"/>
        <end position="55"/>
    </location>
</feature>
<proteinExistence type="inferred from homology"/>
<dbReference type="PANTHER" id="PTHR16631:SF17">
    <property type="entry name" value="GLUCAN ENDO-1,3-BETA-GLUCOSIDASE BTGC"/>
    <property type="match status" value="1"/>
</dbReference>
<keyword evidence="13" id="KW-0119">Carbohydrate metabolism</keyword>
<evidence type="ECO:0000256" key="14">
    <source>
        <dbReference type="ARBA" id="ARBA00023316"/>
    </source>
</evidence>
<evidence type="ECO:0000256" key="1">
    <source>
        <dbReference type="ARBA" id="ARBA00000382"/>
    </source>
</evidence>
<dbReference type="InterPro" id="IPR017853">
    <property type="entry name" value="GH"/>
</dbReference>
<keyword evidence="23" id="KW-1185">Reference proteome</keyword>
<comment type="similarity">
    <text evidence="4 19">Belongs to the glycosyl hydrolase 17 family.</text>
</comment>
<evidence type="ECO:0000256" key="4">
    <source>
        <dbReference type="ARBA" id="ARBA00008773"/>
    </source>
</evidence>
<evidence type="ECO:0000256" key="2">
    <source>
        <dbReference type="ARBA" id="ARBA00004191"/>
    </source>
</evidence>
<evidence type="ECO:0000256" key="21">
    <source>
        <dbReference type="SAM" id="Phobius"/>
    </source>
</evidence>
<feature type="region of interest" description="Disordered" evidence="20">
    <location>
        <begin position="63"/>
        <end position="83"/>
    </location>
</feature>